<organism evidence="10 11">
    <name type="scientific">Clathrus columnatus</name>
    <dbReference type="NCBI Taxonomy" id="1419009"/>
    <lineage>
        <taxon>Eukaryota</taxon>
        <taxon>Fungi</taxon>
        <taxon>Dikarya</taxon>
        <taxon>Basidiomycota</taxon>
        <taxon>Agaricomycotina</taxon>
        <taxon>Agaricomycetes</taxon>
        <taxon>Phallomycetidae</taxon>
        <taxon>Phallales</taxon>
        <taxon>Clathraceae</taxon>
        <taxon>Clathrus</taxon>
    </lineage>
</organism>
<dbReference type="PROSITE" id="PS51695">
    <property type="entry name" value="SEDOLISIN"/>
    <property type="match status" value="1"/>
</dbReference>
<keyword evidence="4" id="KW-0378">Hydrolase</keyword>
<evidence type="ECO:0000256" key="2">
    <source>
        <dbReference type="ARBA" id="ARBA00022670"/>
    </source>
</evidence>
<dbReference type="PANTHER" id="PTHR14218">
    <property type="entry name" value="PROTEASE S8 TRIPEPTIDYL PEPTIDASE I CLN2"/>
    <property type="match status" value="1"/>
</dbReference>
<sequence length="586" mass="62701">MFTFSFRGLIRLSLLSSLGLGLLLLFSLIYSSPLHEQLVVHLQLDNVPSGFIQIGKPDPNDIIRLTIGLESPNMTQLEKRLNEISNLNHTDYGKYLSKTEVEAFARPSSNVTKTLDAWLTGHNIKPKTTNPAGNRLTLEMPVNQAEKVFNTSFDVYTHTLSNQTVTRATQYSVPTTLAESILFVYPISHFPPASPKTSTSSRRRSVVPSSKLDTTNIVRRNLCNLSSVNVSSDIAIPCLLELYHVPTDMGVPSTDDEVVVLSSPGGGVNGRNIAKFLKQYLPDVELSKVRLEIVSADGGDSPENPTELSFQQDVLVETVLGIAPNSRVTVVTSPPDDPFFVHFLDFLLQSETMSTVVYITSNVDESGVDINMINAVCNDIMQLTARGTTVVTASGDGGVGGEANPGTCTAFHANFPAICPHTLSVGATQISSDFTEVAEASSAGGGFSNTQPMPSYQTEVVENYLKQIGDLYSGLYNRQGRGFPDVSIFGGWMDVVTDGPSVTGGSADSAGLMAGIIAALNDHRRAKGQGPLGYVHPLIYANTGAFTDITQGSNPGCGTNGFPASGGWDAVTGLGTPLFDELLKII</sequence>
<evidence type="ECO:0000313" key="10">
    <source>
        <dbReference type="EMBL" id="GJJ06967.1"/>
    </source>
</evidence>
<dbReference type="CDD" id="cd04056">
    <property type="entry name" value="Peptidases_S53"/>
    <property type="match status" value="1"/>
</dbReference>
<evidence type="ECO:0000256" key="8">
    <source>
        <dbReference type="PROSITE-ProRule" id="PRU01032"/>
    </source>
</evidence>
<dbReference type="SUPFAM" id="SSF52743">
    <property type="entry name" value="Subtilisin-like"/>
    <property type="match status" value="1"/>
</dbReference>
<evidence type="ECO:0000256" key="5">
    <source>
        <dbReference type="ARBA" id="ARBA00022825"/>
    </source>
</evidence>
<feature type="binding site" evidence="8">
    <location>
        <position position="548"/>
    </location>
    <ligand>
        <name>Ca(2+)</name>
        <dbReference type="ChEBI" id="CHEBI:29108"/>
    </ligand>
</feature>
<dbReference type="AlphaFoldDB" id="A0AAV5A096"/>
<feature type="binding site" evidence="8">
    <location>
        <position position="567"/>
    </location>
    <ligand>
        <name>Ca(2+)</name>
        <dbReference type="ChEBI" id="CHEBI:29108"/>
    </ligand>
</feature>
<dbReference type="GO" id="GO:0006508">
    <property type="term" value="P:proteolysis"/>
    <property type="evidence" value="ECO:0007669"/>
    <property type="project" value="UniProtKB-KW"/>
</dbReference>
<dbReference type="Proteomes" id="UP001050691">
    <property type="component" value="Unassembled WGS sequence"/>
</dbReference>
<dbReference type="GO" id="GO:0004252">
    <property type="term" value="F:serine-type endopeptidase activity"/>
    <property type="evidence" value="ECO:0007669"/>
    <property type="project" value="InterPro"/>
</dbReference>
<evidence type="ECO:0000256" key="4">
    <source>
        <dbReference type="ARBA" id="ARBA00022801"/>
    </source>
</evidence>
<dbReference type="CDD" id="cd11377">
    <property type="entry name" value="Pro-peptidase_S53"/>
    <property type="match status" value="1"/>
</dbReference>
<dbReference type="EMBL" id="BPWL01000002">
    <property type="protein sequence ID" value="GJJ06967.1"/>
    <property type="molecule type" value="Genomic_DNA"/>
</dbReference>
<evidence type="ECO:0000256" key="7">
    <source>
        <dbReference type="ARBA" id="ARBA00023145"/>
    </source>
</evidence>
<dbReference type="GO" id="GO:0005576">
    <property type="term" value="C:extracellular region"/>
    <property type="evidence" value="ECO:0007669"/>
    <property type="project" value="UniProtKB-SubCell"/>
</dbReference>
<proteinExistence type="predicted"/>
<protein>
    <recommendedName>
        <fullName evidence="9">Peptidase S53 domain-containing protein</fullName>
    </recommendedName>
</protein>
<keyword evidence="3 8" id="KW-0479">Metal-binding</keyword>
<evidence type="ECO:0000259" key="9">
    <source>
        <dbReference type="PROSITE" id="PS51695"/>
    </source>
</evidence>
<keyword evidence="11" id="KW-1185">Reference proteome</keyword>
<dbReference type="SUPFAM" id="SSF54897">
    <property type="entry name" value="Protease propeptides/inhibitors"/>
    <property type="match status" value="1"/>
</dbReference>
<dbReference type="PANTHER" id="PTHR14218:SF15">
    <property type="entry name" value="TRIPEPTIDYL-PEPTIDASE 1"/>
    <property type="match status" value="1"/>
</dbReference>
<keyword evidence="6 8" id="KW-0106">Calcium</keyword>
<dbReference type="Pfam" id="PF09286">
    <property type="entry name" value="Pro-kuma_activ"/>
    <property type="match status" value="1"/>
</dbReference>
<comment type="subcellular location">
    <subcellularLocation>
        <location evidence="1">Secreted</location>
        <location evidence="1">Extracellular space</location>
    </subcellularLocation>
</comment>
<feature type="binding site" evidence="8">
    <location>
        <position position="549"/>
    </location>
    <ligand>
        <name>Ca(2+)</name>
        <dbReference type="ChEBI" id="CHEBI:29108"/>
    </ligand>
</feature>
<dbReference type="InterPro" id="IPR015366">
    <property type="entry name" value="S53_propep"/>
</dbReference>
<evidence type="ECO:0000313" key="11">
    <source>
        <dbReference type="Proteomes" id="UP001050691"/>
    </source>
</evidence>
<dbReference type="InterPro" id="IPR036852">
    <property type="entry name" value="Peptidase_S8/S53_dom_sf"/>
</dbReference>
<evidence type="ECO:0000256" key="6">
    <source>
        <dbReference type="ARBA" id="ARBA00022837"/>
    </source>
</evidence>
<dbReference type="Gene3D" id="3.40.50.200">
    <property type="entry name" value="Peptidase S8/S53 domain"/>
    <property type="match status" value="1"/>
</dbReference>
<keyword evidence="7" id="KW-0865">Zymogen</keyword>
<comment type="caution">
    <text evidence="10">The sequence shown here is derived from an EMBL/GenBank/DDBJ whole genome shotgun (WGS) entry which is preliminary data.</text>
</comment>
<dbReference type="InterPro" id="IPR050819">
    <property type="entry name" value="Tripeptidyl-peptidase_I"/>
</dbReference>
<gene>
    <name evidence="10" type="ORF">Clacol_001164</name>
</gene>
<reference evidence="10" key="1">
    <citation type="submission" date="2021-10" db="EMBL/GenBank/DDBJ databases">
        <title>De novo Genome Assembly of Clathrus columnatus (Basidiomycota, Fungi) Using Illumina and Nanopore Sequence Data.</title>
        <authorList>
            <person name="Ogiso-Tanaka E."/>
            <person name="Itagaki H."/>
            <person name="Hosoya T."/>
            <person name="Hosaka K."/>
        </authorList>
    </citation>
    <scope>NUCLEOTIDE SEQUENCE</scope>
    <source>
        <strain evidence="10">MO-923</strain>
    </source>
</reference>
<evidence type="ECO:0000256" key="1">
    <source>
        <dbReference type="ARBA" id="ARBA00004239"/>
    </source>
</evidence>
<feature type="domain" description="Peptidase S53" evidence="9">
    <location>
        <begin position="233"/>
        <end position="586"/>
    </location>
</feature>
<evidence type="ECO:0000256" key="3">
    <source>
        <dbReference type="ARBA" id="ARBA00022723"/>
    </source>
</evidence>
<keyword evidence="2" id="KW-0645">Protease</keyword>
<dbReference type="InterPro" id="IPR030400">
    <property type="entry name" value="Sedolisin_dom"/>
</dbReference>
<accession>A0AAV5A096</accession>
<dbReference type="SMART" id="SM00944">
    <property type="entry name" value="Pro-kuma_activ"/>
    <property type="match status" value="1"/>
</dbReference>
<comment type="cofactor">
    <cofactor evidence="8">
        <name>Ca(2+)</name>
        <dbReference type="ChEBI" id="CHEBI:29108"/>
    </cofactor>
    <text evidence="8">Binds 1 Ca(2+) ion per subunit.</text>
</comment>
<feature type="binding site" evidence="8">
    <location>
        <position position="569"/>
    </location>
    <ligand>
        <name>Ca(2+)</name>
        <dbReference type="ChEBI" id="CHEBI:29108"/>
    </ligand>
</feature>
<keyword evidence="5" id="KW-0720">Serine protease</keyword>
<dbReference type="GO" id="GO:0046872">
    <property type="term" value="F:metal ion binding"/>
    <property type="evidence" value="ECO:0007669"/>
    <property type="project" value="UniProtKB-UniRule"/>
</dbReference>
<dbReference type="GO" id="GO:0008240">
    <property type="term" value="F:tripeptidyl-peptidase activity"/>
    <property type="evidence" value="ECO:0007669"/>
    <property type="project" value="TreeGrafter"/>
</dbReference>
<name>A0AAV5A096_9AGAM</name>
<comment type="caution">
    <text evidence="8">Lacks conserved residue(s) required for the propagation of feature annotation.</text>
</comment>